<evidence type="ECO:0000313" key="1">
    <source>
        <dbReference type="EMBL" id="KAF6743245.1"/>
    </source>
</evidence>
<dbReference type="AlphaFoldDB" id="A0A8H6HB76"/>
<name>A0A8H6HB76_9AGAR</name>
<evidence type="ECO:0000313" key="2">
    <source>
        <dbReference type="Proteomes" id="UP000521943"/>
    </source>
</evidence>
<proteinExistence type="predicted"/>
<reference evidence="1 2" key="1">
    <citation type="submission" date="2020-07" db="EMBL/GenBank/DDBJ databases">
        <title>Comparative genomics of pyrophilous fungi reveals a link between fire events and developmental genes.</title>
        <authorList>
            <consortium name="DOE Joint Genome Institute"/>
            <person name="Steindorff A.S."/>
            <person name="Carver A."/>
            <person name="Calhoun S."/>
            <person name="Stillman K."/>
            <person name="Liu H."/>
            <person name="Lipzen A."/>
            <person name="Pangilinan J."/>
            <person name="Labutti K."/>
            <person name="Bruns T.D."/>
            <person name="Grigoriev I.V."/>
        </authorList>
    </citation>
    <scope>NUCLEOTIDE SEQUENCE [LARGE SCALE GENOMIC DNA]</scope>
    <source>
        <strain evidence="1 2">CBS 144469</strain>
    </source>
</reference>
<sequence length="279" mass="29947">MYSTHIHAALWNAAERAEMDLLAPAAVWEDEGLAAGAGGLPVFAGASGPPVVDAGTFLPAELPVAEKRVQAATERAFVESAEHADGFVQVACLKVQRPLSIGRSTLRQALTLRRLHGRLHLLPGGRHSSPKKQISLTNPISRGGYFTLSARSAQAWLIIICYPLHPSRWSYCILLGGGGCPGCGVYAAHPSKLHWRHSSGIKRPKLYKKWRLQASGMNKERDSGQTGKLNFLSQHTKATLHHGLLFSSTSAYAAAAALPNSLTSAYVYSNTLHASSLAI</sequence>
<organism evidence="1 2">
    <name type="scientific">Ephemerocybe angulata</name>
    <dbReference type="NCBI Taxonomy" id="980116"/>
    <lineage>
        <taxon>Eukaryota</taxon>
        <taxon>Fungi</taxon>
        <taxon>Dikarya</taxon>
        <taxon>Basidiomycota</taxon>
        <taxon>Agaricomycotina</taxon>
        <taxon>Agaricomycetes</taxon>
        <taxon>Agaricomycetidae</taxon>
        <taxon>Agaricales</taxon>
        <taxon>Agaricineae</taxon>
        <taxon>Psathyrellaceae</taxon>
        <taxon>Ephemerocybe</taxon>
    </lineage>
</organism>
<dbReference type="EMBL" id="JACGCI010000151">
    <property type="protein sequence ID" value="KAF6743245.1"/>
    <property type="molecule type" value="Genomic_DNA"/>
</dbReference>
<protein>
    <submittedName>
        <fullName evidence="1">Uncharacterized protein</fullName>
    </submittedName>
</protein>
<gene>
    <name evidence="1" type="ORF">DFP72DRAFT_859168</name>
</gene>
<accession>A0A8H6HB76</accession>
<comment type="caution">
    <text evidence="1">The sequence shown here is derived from an EMBL/GenBank/DDBJ whole genome shotgun (WGS) entry which is preliminary data.</text>
</comment>
<dbReference type="Proteomes" id="UP000521943">
    <property type="component" value="Unassembled WGS sequence"/>
</dbReference>
<keyword evidence="2" id="KW-1185">Reference proteome</keyword>